<evidence type="ECO:0000256" key="1">
    <source>
        <dbReference type="SAM" id="MobiDB-lite"/>
    </source>
</evidence>
<evidence type="ECO:0000313" key="4">
    <source>
        <dbReference type="Proteomes" id="UP000632289"/>
    </source>
</evidence>
<organism evidence="3 4">
    <name type="scientific">Streptomyces chumphonensis</name>
    <dbReference type="NCBI Taxonomy" id="1214925"/>
    <lineage>
        <taxon>Bacteria</taxon>
        <taxon>Bacillati</taxon>
        <taxon>Actinomycetota</taxon>
        <taxon>Actinomycetes</taxon>
        <taxon>Kitasatosporales</taxon>
        <taxon>Streptomycetaceae</taxon>
        <taxon>Streptomyces</taxon>
    </lineage>
</organism>
<reference evidence="3" key="1">
    <citation type="submission" date="2020-09" db="EMBL/GenBank/DDBJ databases">
        <title>Secondary metabolite and genome analysis of marine Streptomyces chumphonensis KK1-2T.</title>
        <authorList>
            <person name="Phongsopitanun W."/>
            <person name="Kanchanasin P."/>
            <person name="Pittayakhajonwut P."/>
            <person name="Suwanborirux K."/>
            <person name="Tanasupawat S."/>
        </authorList>
    </citation>
    <scope>NUCLEOTIDE SEQUENCE</scope>
    <source>
        <strain evidence="3">KK1-2</strain>
    </source>
</reference>
<dbReference type="PANTHER" id="PTHR38441">
    <property type="entry name" value="INTEGRAL MEMBRANE PROTEIN-RELATED"/>
    <property type="match status" value="1"/>
</dbReference>
<dbReference type="Pfam" id="PF04341">
    <property type="entry name" value="DUF485"/>
    <property type="match status" value="1"/>
</dbReference>
<dbReference type="Proteomes" id="UP000632289">
    <property type="component" value="Unassembled WGS sequence"/>
</dbReference>
<name>A0A927IB50_9ACTN</name>
<keyword evidence="4" id="KW-1185">Reference proteome</keyword>
<evidence type="ECO:0000313" key="3">
    <source>
        <dbReference type="EMBL" id="MBD3930179.1"/>
    </source>
</evidence>
<feature type="region of interest" description="Disordered" evidence="1">
    <location>
        <begin position="93"/>
        <end position="112"/>
    </location>
</feature>
<dbReference type="InterPro" id="IPR007436">
    <property type="entry name" value="DUF485"/>
</dbReference>
<dbReference type="AlphaFoldDB" id="A0A927IB50"/>
<gene>
    <name evidence="3" type="ORF">IF129_01140</name>
</gene>
<dbReference type="EMBL" id="JACXYU010000001">
    <property type="protein sequence ID" value="MBD3930179.1"/>
    <property type="molecule type" value="Genomic_DNA"/>
</dbReference>
<evidence type="ECO:0000256" key="2">
    <source>
        <dbReference type="SAM" id="Phobius"/>
    </source>
</evidence>
<feature type="transmembrane region" description="Helical" evidence="2">
    <location>
        <begin position="46"/>
        <end position="72"/>
    </location>
</feature>
<keyword evidence="2" id="KW-1133">Transmembrane helix</keyword>
<accession>A0A927IB50</accession>
<sequence>MHTDARFLELKRRLLVFVFPMSVAFFAWYLLYVLMSAYARDLMSTVLFGTVNVALVFGVLQFVSTFGIAVLYSRYAGRRLDALADSLREELHGREPAAHAGRTAPQDSERSA</sequence>
<feature type="transmembrane region" description="Helical" evidence="2">
    <location>
        <begin position="14"/>
        <end position="34"/>
    </location>
</feature>
<proteinExistence type="predicted"/>
<keyword evidence="2" id="KW-0812">Transmembrane</keyword>
<dbReference type="PANTHER" id="PTHR38441:SF1">
    <property type="entry name" value="MEMBRANE PROTEIN"/>
    <property type="match status" value="1"/>
</dbReference>
<keyword evidence="2" id="KW-0472">Membrane</keyword>
<protein>
    <submittedName>
        <fullName evidence="3">DUF485 domain-containing protein</fullName>
    </submittedName>
</protein>
<comment type="caution">
    <text evidence="3">The sequence shown here is derived from an EMBL/GenBank/DDBJ whole genome shotgun (WGS) entry which is preliminary data.</text>
</comment>